<evidence type="ECO:0000313" key="8">
    <source>
        <dbReference type="Ensembl" id="ENSCINP00000007921.3"/>
    </source>
</evidence>
<evidence type="ECO:0000256" key="2">
    <source>
        <dbReference type="ARBA" id="ARBA00022837"/>
    </source>
</evidence>
<dbReference type="Ensembl" id="ENSCINT00000007921.3">
    <property type="protein sequence ID" value="ENSCINP00000007921.3"/>
    <property type="gene ID" value="ENSCING00000003844.3"/>
</dbReference>
<evidence type="ECO:0000313" key="9">
    <source>
        <dbReference type="Proteomes" id="UP000008144"/>
    </source>
</evidence>
<dbReference type="InterPro" id="IPR011044">
    <property type="entry name" value="Quino_amine_DH_bsu"/>
</dbReference>
<dbReference type="Pfam" id="PF13927">
    <property type="entry name" value="Ig_3"/>
    <property type="match status" value="1"/>
</dbReference>
<evidence type="ECO:0000256" key="4">
    <source>
        <dbReference type="ARBA" id="ARBA00023319"/>
    </source>
</evidence>
<evidence type="ECO:0000256" key="3">
    <source>
        <dbReference type="ARBA" id="ARBA00023157"/>
    </source>
</evidence>
<dbReference type="PROSITE" id="PS00018">
    <property type="entry name" value="EF_HAND_1"/>
    <property type="match status" value="2"/>
</dbReference>
<dbReference type="InterPro" id="IPR003598">
    <property type="entry name" value="Ig_sub2"/>
</dbReference>
<dbReference type="PROSITE" id="PS50835">
    <property type="entry name" value="IG_LIKE"/>
    <property type="match status" value="2"/>
</dbReference>
<feature type="region of interest" description="Disordered" evidence="5">
    <location>
        <begin position="90"/>
        <end position="132"/>
    </location>
</feature>
<dbReference type="HOGENOM" id="CLU_007849_0_0_1"/>
<keyword evidence="4" id="KW-0393">Immunoglobulin domain</keyword>
<evidence type="ECO:0000259" key="7">
    <source>
        <dbReference type="PROSITE" id="PS51465"/>
    </source>
</evidence>
<proteinExistence type="predicted"/>
<dbReference type="InterPro" id="IPR007110">
    <property type="entry name" value="Ig-like_dom"/>
</dbReference>
<dbReference type="Pfam" id="PF07679">
    <property type="entry name" value="I-set"/>
    <property type="match status" value="1"/>
</dbReference>
<dbReference type="InterPro" id="IPR003599">
    <property type="entry name" value="Ig_sub"/>
</dbReference>
<evidence type="ECO:0000256" key="1">
    <source>
        <dbReference type="ARBA" id="ARBA00022729"/>
    </source>
</evidence>
<dbReference type="SUPFAM" id="SSF47473">
    <property type="entry name" value="EF-hand"/>
    <property type="match status" value="1"/>
</dbReference>
<dbReference type="Gene3D" id="2.130.10.10">
    <property type="entry name" value="YVTN repeat-like/Quinoprotein amine dehydrogenase"/>
    <property type="match status" value="1"/>
</dbReference>
<dbReference type="GO" id="GO:0030510">
    <property type="term" value="P:regulation of BMP signaling pathway"/>
    <property type="evidence" value="ECO:0000318"/>
    <property type="project" value="GO_Central"/>
</dbReference>
<dbReference type="InterPro" id="IPR013783">
    <property type="entry name" value="Ig-like_fold"/>
</dbReference>
<dbReference type="AlphaFoldDB" id="F6YQM8"/>
<dbReference type="InterPro" id="IPR050653">
    <property type="entry name" value="Prot_Inhib_GrowthFact_Antg"/>
</dbReference>
<dbReference type="InterPro" id="IPR011992">
    <property type="entry name" value="EF-hand-dom_pair"/>
</dbReference>
<keyword evidence="1" id="KW-0732">Signal</keyword>
<keyword evidence="9" id="KW-1185">Reference proteome</keyword>
<dbReference type="Pfam" id="PF07648">
    <property type="entry name" value="Kazal_2"/>
    <property type="match status" value="1"/>
</dbReference>
<name>F6YQM8_CIOIN</name>
<feature type="domain" description="Kazal-like" evidence="7">
    <location>
        <begin position="39"/>
        <end position="86"/>
    </location>
</feature>
<keyword evidence="3" id="KW-1015">Disulfide bond</keyword>
<protein>
    <recommendedName>
        <fullName evidence="10">Follistatin-related protein 5</fullName>
    </recommendedName>
</protein>
<dbReference type="PANTHER" id="PTHR10913">
    <property type="entry name" value="FOLLISTATIN-RELATED"/>
    <property type="match status" value="1"/>
</dbReference>
<dbReference type="OMA" id="CGQTIHE"/>
<dbReference type="InParanoid" id="F6YQM8"/>
<dbReference type="GO" id="GO:0005576">
    <property type="term" value="C:extracellular region"/>
    <property type="evidence" value="ECO:0000318"/>
    <property type="project" value="GO_Central"/>
</dbReference>
<evidence type="ECO:0000259" key="6">
    <source>
        <dbReference type="PROSITE" id="PS50835"/>
    </source>
</evidence>
<dbReference type="InterPro" id="IPR036179">
    <property type="entry name" value="Ig-like_dom_sf"/>
</dbReference>
<dbReference type="InterPro" id="IPR018247">
    <property type="entry name" value="EF_Hand_1_Ca_BS"/>
</dbReference>
<dbReference type="STRING" id="7719.ENSCINP00000007921"/>
<feature type="domain" description="Ig-like" evidence="6">
    <location>
        <begin position="254"/>
        <end position="336"/>
    </location>
</feature>
<evidence type="ECO:0000256" key="5">
    <source>
        <dbReference type="SAM" id="MobiDB-lite"/>
    </source>
</evidence>
<sequence>MSAKSPLLLKRKPHPCYFKRCYLGQKCEVDQRTGRASCVCKSHCKAIKKPVCGTDGLYYENHCEMHRAACVIGQDIYDARHKDCFYQHAAPRRRRRSTGRSHHHHKKIDIDSPPSTETPATDLIDDQSGGEEIRNDETLKETSIQEQSTVAPETQATNIIVFGDDGLVPYDDIITNDIRGDGVKSIFRFMDIDMDGFVGSDEIYQLSMLEDLDSVFPPPCSLFHLLRYGDLNQDHALDIQELLKLYNVTVLHLPEENRIVNKAAIYGGSVTLQCGIQGDPNPIWRHYGYDLQAQGEPSVEVDGDQMMITQVTPRHAGNYSCHARKRPDIEQVIRLSVHAAPQVQIYPRSQHVVTGSSLSVLCHVRGVPPPHITWLMNGDELEMESGRYVIMSNNTELHINAAQESDSAAYSCVATNPAGTNEEIGAVFVEDLVEQSEYANGEIAAFFIFHEHGIVILDPKSCQVLRRIQADETLPGLLRQMSLDDGVRHCNWSSAVVVGSRFVYVAQPRENRVVVVDLRLQRVVEVLATDPLPVELHYVRSTDQLFVHCWVDATRDRSNLQIIYAASVPGMHLAAQIQPLDGGNTLDLSVYSFFVAPECPLNTQSRYGYVLHKDQQAIYMLNLATLLYDDVVINLAPQACTPRKLFYQQIGGRLHVTCHAQEGELPRTLTVELLTGKVVNAMEETDYDTEYTSRDGQHVLRVYPHKQQVRVYNVTTTGDLSEAIVLHTNFAVSDAAFEQHHSNLRQTTVYISSAAQAEVMHLDAGTGDVGVIDGLTRPLQVEKFPWSDRSRMLVASSWYDRHVATAGENGVDVINAETKEISCRLHDVTDAMAVTYLTVNCK</sequence>
<dbReference type="Proteomes" id="UP000008144">
    <property type="component" value="Chromosome 12"/>
</dbReference>
<feature type="compositionally biased region" description="Basic residues" evidence="5">
    <location>
        <begin position="90"/>
        <end position="107"/>
    </location>
</feature>
<dbReference type="SUPFAM" id="SSF100895">
    <property type="entry name" value="Kazal-type serine protease inhibitors"/>
    <property type="match status" value="1"/>
</dbReference>
<dbReference type="InterPro" id="IPR036058">
    <property type="entry name" value="Kazal_dom_sf"/>
</dbReference>
<dbReference type="SUPFAM" id="SSF50969">
    <property type="entry name" value="YVTN repeat-like/Quinoprotein amine dehydrogenase"/>
    <property type="match status" value="1"/>
</dbReference>
<dbReference type="InterPro" id="IPR013098">
    <property type="entry name" value="Ig_I-set"/>
</dbReference>
<keyword evidence="2" id="KW-0106">Calcium</keyword>
<dbReference type="InterPro" id="IPR002350">
    <property type="entry name" value="Kazal_dom"/>
</dbReference>
<dbReference type="InterPro" id="IPR015943">
    <property type="entry name" value="WD40/YVTN_repeat-like_dom_sf"/>
</dbReference>
<accession>F6YQM8</accession>
<dbReference type="GeneTree" id="ENSGT00940000173444"/>
<dbReference type="SUPFAM" id="SSF48726">
    <property type="entry name" value="Immunoglobulin"/>
    <property type="match status" value="2"/>
</dbReference>
<dbReference type="EMBL" id="EAAA01001018">
    <property type="status" value="NOT_ANNOTATED_CDS"/>
    <property type="molecule type" value="Genomic_DNA"/>
</dbReference>
<dbReference type="Gene3D" id="3.30.60.30">
    <property type="match status" value="1"/>
</dbReference>
<dbReference type="PROSITE" id="PS51465">
    <property type="entry name" value="KAZAL_2"/>
    <property type="match status" value="1"/>
</dbReference>
<reference evidence="8" key="4">
    <citation type="submission" date="2025-09" db="UniProtKB">
        <authorList>
            <consortium name="Ensembl"/>
        </authorList>
    </citation>
    <scope>IDENTIFICATION</scope>
</reference>
<dbReference type="SMART" id="SM00408">
    <property type="entry name" value="IGc2"/>
    <property type="match status" value="2"/>
</dbReference>
<reference evidence="9" key="1">
    <citation type="journal article" date="2002" name="Science">
        <title>The draft genome of Ciona intestinalis: insights into chordate and vertebrate origins.</title>
        <authorList>
            <person name="Dehal P."/>
            <person name="Satou Y."/>
            <person name="Campbell R.K."/>
            <person name="Chapman J."/>
            <person name="Degnan B."/>
            <person name="De Tomaso A."/>
            <person name="Davidson B."/>
            <person name="Di Gregorio A."/>
            <person name="Gelpke M."/>
            <person name="Goodstein D.M."/>
            <person name="Harafuji N."/>
            <person name="Hastings K.E."/>
            <person name="Ho I."/>
            <person name="Hotta K."/>
            <person name="Huang W."/>
            <person name="Kawashima T."/>
            <person name="Lemaire P."/>
            <person name="Martinez D."/>
            <person name="Meinertzhagen I.A."/>
            <person name="Necula S."/>
            <person name="Nonaka M."/>
            <person name="Putnam N."/>
            <person name="Rash S."/>
            <person name="Saiga H."/>
            <person name="Satake M."/>
            <person name="Terry A."/>
            <person name="Yamada L."/>
            <person name="Wang H.G."/>
            <person name="Awazu S."/>
            <person name="Azumi K."/>
            <person name="Boore J."/>
            <person name="Branno M."/>
            <person name="Chin-Bow S."/>
            <person name="DeSantis R."/>
            <person name="Doyle S."/>
            <person name="Francino P."/>
            <person name="Keys D.N."/>
            <person name="Haga S."/>
            <person name="Hayashi H."/>
            <person name="Hino K."/>
            <person name="Imai K.S."/>
            <person name="Inaba K."/>
            <person name="Kano S."/>
            <person name="Kobayashi K."/>
            <person name="Kobayashi M."/>
            <person name="Lee B.I."/>
            <person name="Makabe K.W."/>
            <person name="Manohar C."/>
            <person name="Matassi G."/>
            <person name="Medina M."/>
            <person name="Mochizuki Y."/>
            <person name="Mount S."/>
            <person name="Morishita T."/>
            <person name="Miura S."/>
            <person name="Nakayama A."/>
            <person name="Nishizaka S."/>
            <person name="Nomoto H."/>
            <person name="Ohta F."/>
            <person name="Oishi K."/>
            <person name="Rigoutsos I."/>
            <person name="Sano M."/>
            <person name="Sasaki A."/>
            <person name="Sasakura Y."/>
            <person name="Shoguchi E."/>
            <person name="Shin-i T."/>
            <person name="Spagnuolo A."/>
            <person name="Stainier D."/>
            <person name="Suzuki M.M."/>
            <person name="Tassy O."/>
            <person name="Takatori N."/>
            <person name="Tokuoka M."/>
            <person name="Yagi K."/>
            <person name="Yoshizaki F."/>
            <person name="Wada S."/>
            <person name="Zhang C."/>
            <person name="Hyatt P.D."/>
            <person name="Larimer F."/>
            <person name="Detter C."/>
            <person name="Doggett N."/>
            <person name="Glavina T."/>
            <person name="Hawkins T."/>
            <person name="Richardson P."/>
            <person name="Lucas S."/>
            <person name="Kohara Y."/>
            <person name="Levine M."/>
            <person name="Satoh N."/>
            <person name="Rokhsar D.S."/>
        </authorList>
    </citation>
    <scope>NUCLEOTIDE SEQUENCE [LARGE SCALE GENOMIC DNA]</scope>
</reference>
<organism evidence="8 9">
    <name type="scientific">Ciona intestinalis</name>
    <name type="common">Transparent sea squirt</name>
    <name type="synonym">Ascidia intestinalis</name>
    <dbReference type="NCBI Taxonomy" id="7719"/>
    <lineage>
        <taxon>Eukaryota</taxon>
        <taxon>Metazoa</taxon>
        <taxon>Chordata</taxon>
        <taxon>Tunicata</taxon>
        <taxon>Ascidiacea</taxon>
        <taxon>Phlebobranchia</taxon>
        <taxon>Cionidae</taxon>
        <taxon>Ciona</taxon>
    </lineage>
</organism>
<reference evidence="8" key="3">
    <citation type="submission" date="2025-08" db="UniProtKB">
        <authorList>
            <consortium name="Ensembl"/>
        </authorList>
    </citation>
    <scope>IDENTIFICATION</scope>
</reference>
<dbReference type="SMART" id="SM00409">
    <property type="entry name" value="IG"/>
    <property type="match status" value="2"/>
</dbReference>
<evidence type="ECO:0008006" key="10">
    <source>
        <dbReference type="Google" id="ProtNLM"/>
    </source>
</evidence>
<reference evidence="8" key="2">
    <citation type="journal article" date="2008" name="Genome Biol.">
        <title>Improved genome assembly and evidence-based global gene model set for the chordate Ciona intestinalis: new insight into intron and operon populations.</title>
        <authorList>
            <person name="Satou Y."/>
            <person name="Mineta K."/>
            <person name="Ogasawara M."/>
            <person name="Sasakura Y."/>
            <person name="Shoguchi E."/>
            <person name="Ueno K."/>
            <person name="Yamada L."/>
            <person name="Matsumoto J."/>
            <person name="Wasserscheid J."/>
            <person name="Dewar K."/>
            <person name="Wiley G.B."/>
            <person name="Macmil S.L."/>
            <person name="Roe B.A."/>
            <person name="Zeller R.W."/>
            <person name="Hastings K.E."/>
            <person name="Lemaire P."/>
            <person name="Lindquist E."/>
            <person name="Endo T."/>
            <person name="Hotta K."/>
            <person name="Inaba K."/>
        </authorList>
    </citation>
    <scope>NUCLEOTIDE SEQUENCE [LARGE SCALE GENOMIC DNA]</scope>
    <source>
        <strain evidence="8">wild type</strain>
    </source>
</reference>
<dbReference type="Gene3D" id="2.60.40.10">
    <property type="entry name" value="Immunoglobulins"/>
    <property type="match status" value="2"/>
</dbReference>
<dbReference type="CDD" id="cd00104">
    <property type="entry name" value="KAZAL_FS"/>
    <property type="match status" value="1"/>
</dbReference>
<dbReference type="FunFam" id="2.60.40.10:FF:000032">
    <property type="entry name" value="palladin isoform X1"/>
    <property type="match status" value="1"/>
</dbReference>
<dbReference type="PANTHER" id="PTHR10913:SF81">
    <property type="entry name" value="KAZAL-LIKE DOMAIN-CONTAINING PROTEIN"/>
    <property type="match status" value="1"/>
</dbReference>
<dbReference type="GO" id="GO:0030154">
    <property type="term" value="P:cell differentiation"/>
    <property type="evidence" value="ECO:0000318"/>
    <property type="project" value="GO_Central"/>
</dbReference>
<feature type="domain" description="Ig-like" evidence="6">
    <location>
        <begin position="341"/>
        <end position="425"/>
    </location>
</feature>
<dbReference type="SMART" id="SM00280">
    <property type="entry name" value="KAZAL"/>
    <property type="match status" value="1"/>
</dbReference>